<sequence length="437" mass="47293">MTQPHLLELAKQGDPQAIATLINATLEPQGVTAETFVEVDCLHVFLNAARPLNAQTLVAFVRRGILRLEVASIQQVQVYGKRLGEEQPHWVETFTVPRSPVAETSEAPSNAPESRSPVAETSETPSNAPESSPSAPDSNVPDFSTPDFNVSDFDSSDSSASDSSVTTDSSSDHSTQFDTWKQRWIKAKANIQALRSQNSQSQDSSSQDSPQPQAPSPRVLVTWNDALQQISARLPWRDRSFPEAPNDSPTGDRSVNYLKVSAIVTVVSFVAGGAVALIAHSYAWGGAERKAGEKISTISSGNQMSPQVKAERTRDQQQTAARNYLDTMNKAQQAFYRQNTRFAVTLEELERFAAVPIAVYSDYTYKLTVPNNNQAQLTAIPKAEGLKSYTAAVAIAKPTNKFVTAICASQQAAKVPPLVFQSTNGAVQCPADPAKAL</sequence>
<dbReference type="InterPro" id="IPR031975">
    <property type="entry name" value="Pilin_GH"/>
</dbReference>
<keyword evidence="3" id="KW-1185">Reference proteome</keyword>
<name>A0ABV0KF49_9CYAN</name>
<comment type="caution">
    <text evidence="2">The sequence shown here is derived from an EMBL/GenBank/DDBJ whole genome shotgun (WGS) entry which is preliminary data.</text>
</comment>
<evidence type="ECO:0000313" key="2">
    <source>
        <dbReference type="EMBL" id="MEP1057859.1"/>
    </source>
</evidence>
<dbReference type="Proteomes" id="UP001476950">
    <property type="component" value="Unassembled WGS sequence"/>
</dbReference>
<evidence type="ECO:0000256" key="1">
    <source>
        <dbReference type="SAM" id="MobiDB-lite"/>
    </source>
</evidence>
<evidence type="ECO:0000313" key="3">
    <source>
        <dbReference type="Proteomes" id="UP001476950"/>
    </source>
</evidence>
<feature type="compositionally biased region" description="Low complexity" evidence="1">
    <location>
        <begin position="151"/>
        <end position="177"/>
    </location>
</feature>
<feature type="region of interest" description="Disordered" evidence="1">
    <location>
        <begin position="94"/>
        <end position="177"/>
    </location>
</feature>
<gene>
    <name evidence="2" type="ORF">NDI38_05365</name>
</gene>
<dbReference type="EMBL" id="JAMPLM010000003">
    <property type="protein sequence ID" value="MEP1057859.1"/>
    <property type="molecule type" value="Genomic_DNA"/>
</dbReference>
<organism evidence="2 3">
    <name type="scientific">Stenomitos frigidus AS-A4</name>
    <dbReference type="NCBI Taxonomy" id="2933935"/>
    <lineage>
        <taxon>Bacteria</taxon>
        <taxon>Bacillati</taxon>
        <taxon>Cyanobacteriota</taxon>
        <taxon>Cyanophyceae</taxon>
        <taxon>Leptolyngbyales</taxon>
        <taxon>Leptolyngbyaceae</taxon>
        <taxon>Stenomitos</taxon>
    </lineage>
</organism>
<accession>A0ABV0KF49</accession>
<feature type="compositionally biased region" description="Low complexity" evidence="1">
    <location>
        <begin position="121"/>
        <end position="139"/>
    </location>
</feature>
<feature type="compositionally biased region" description="Low complexity" evidence="1">
    <location>
        <begin position="196"/>
        <end position="211"/>
    </location>
</feature>
<protein>
    <submittedName>
        <fullName evidence="2">Type IV pilin-like G/H family protein</fullName>
    </submittedName>
</protein>
<dbReference type="Pfam" id="PF16734">
    <property type="entry name" value="Pilin_GH"/>
    <property type="match status" value="1"/>
</dbReference>
<reference evidence="2 3" key="1">
    <citation type="submission" date="2022-04" db="EMBL/GenBank/DDBJ databases">
        <title>Positive selection, recombination, and allopatry shape intraspecific diversity of widespread and dominant cyanobacteria.</title>
        <authorList>
            <person name="Wei J."/>
            <person name="Shu W."/>
            <person name="Hu C."/>
        </authorList>
    </citation>
    <scope>NUCLEOTIDE SEQUENCE [LARGE SCALE GENOMIC DNA]</scope>
    <source>
        <strain evidence="2 3">AS-A4</strain>
    </source>
</reference>
<dbReference type="RefSeq" id="WP_190451188.1">
    <property type="nucleotide sequence ID" value="NZ_JAMPLM010000003.1"/>
</dbReference>
<proteinExistence type="predicted"/>
<feature type="region of interest" description="Disordered" evidence="1">
    <location>
        <begin position="193"/>
        <end position="217"/>
    </location>
</feature>